<evidence type="ECO:0000313" key="3">
    <source>
        <dbReference type="WBParaSite" id="SCUD_0002195701-mRNA-1"/>
    </source>
</evidence>
<evidence type="ECO:0000313" key="1">
    <source>
        <dbReference type="EMBL" id="VDP77159.1"/>
    </source>
</evidence>
<dbReference type="STRING" id="6186.A0A183L3P6"/>
<keyword evidence="2" id="KW-1185">Reference proteome</keyword>
<gene>
    <name evidence="1" type="ORF">SCUD_LOCUS21954</name>
</gene>
<evidence type="ECO:0000313" key="2">
    <source>
        <dbReference type="Proteomes" id="UP000279833"/>
    </source>
</evidence>
<protein>
    <submittedName>
        <fullName evidence="3">AMP-binding domain-containing protein</fullName>
    </submittedName>
</protein>
<dbReference type="Gene3D" id="3.40.50.12780">
    <property type="entry name" value="N-terminal domain of ligase-like"/>
    <property type="match status" value="1"/>
</dbReference>
<sequence>MSQYNIVDRITSDCTPFGGINCHSVKRLFSEGHLHPTALLLCPHSAIQNLPQPRQLRPSLVGPSAMMVGQVVQGVRLAEARGRPLGSSPSSNITSGSPDNEFQLLTEILIHRANHTPDDRLFTVYNTKGQEVSTLTCSQLLRRSERLAVQLKEKGKAQVGTIVALLYPPGGFNLIFLRFCQVKLFLTRKFFSSSCFSHTLHNLHLIFEISNRFMM</sequence>
<dbReference type="SUPFAM" id="SSF56801">
    <property type="entry name" value="Acetyl-CoA synthetase-like"/>
    <property type="match status" value="1"/>
</dbReference>
<reference evidence="1 2" key="2">
    <citation type="submission" date="2018-11" db="EMBL/GenBank/DDBJ databases">
        <authorList>
            <consortium name="Pathogen Informatics"/>
        </authorList>
    </citation>
    <scope>NUCLEOTIDE SEQUENCE [LARGE SCALE GENOMIC DNA]</scope>
    <source>
        <strain evidence="1">Dakar</strain>
        <strain evidence="2">Dakar, Senegal</strain>
    </source>
</reference>
<dbReference type="PANTHER" id="PTHR22754:SF32">
    <property type="entry name" value="DISCO-INTERACTING PROTEIN 2"/>
    <property type="match status" value="1"/>
</dbReference>
<dbReference type="InterPro" id="IPR042099">
    <property type="entry name" value="ANL_N_sf"/>
</dbReference>
<dbReference type="PANTHER" id="PTHR22754">
    <property type="entry name" value="DISCO-INTERACTING PROTEIN 2 DIP2 -RELATED"/>
    <property type="match status" value="1"/>
</dbReference>
<dbReference type="WBParaSite" id="SCUD_0002195701-mRNA-1">
    <property type="protein sequence ID" value="SCUD_0002195701-mRNA-1"/>
    <property type="gene ID" value="SCUD_0002195701"/>
</dbReference>
<name>A0A183L3P6_9TREM</name>
<organism evidence="3">
    <name type="scientific">Schistosoma curassoni</name>
    <dbReference type="NCBI Taxonomy" id="6186"/>
    <lineage>
        <taxon>Eukaryota</taxon>
        <taxon>Metazoa</taxon>
        <taxon>Spiralia</taxon>
        <taxon>Lophotrochozoa</taxon>
        <taxon>Platyhelminthes</taxon>
        <taxon>Trematoda</taxon>
        <taxon>Digenea</taxon>
        <taxon>Strigeidida</taxon>
        <taxon>Schistosomatoidea</taxon>
        <taxon>Schistosomatidae</taxon>
        <taxon>Schistosoma</taxon>
    </lineage>
</organism>
<dbReference type="Proteomes" id="UP000279833">
    <property type="component" value="Unassembled WGS sequence"/>
</dbReference>
<reference evidence="3" key="1">
    <citation type="submission" date="2016-06" db="UniProtKB">
        <authorList>
            <consortium name="WormBaseParasite"/>
        </authorList>
    </citation>
    <scope>IDENTIFICATION</scope>
</reference>
<dbReference type="EMBL" id="UZAK01047916">
    <property type="protein sequence ID" value="VDP77159.1"/>
    <property type="molecule type" value="Genomic_DNA"/>
</dbReference>
<proteinExistence type="predicted"/>
<accession>A0A183L3P6</accession>
<dbReference type="AlphaFoldDB" id="A0A183L3P6"/>